<name>A0A2P2LN56_RHIMU</name>
<reference evidence="1" key="1">
    <citation type="submission" date="2018-02" db="EMBL/GenBank/DDBJ databases">
        <title>Rhizophora mucronata_Transcriptome.</title>
        <authorList>
            <person name="Meera S.P."/>
            <person name="Sreeshan A."/>
            <person name="Augustine A."/>
        </authorList>
    </citation>
    <scope>NUCLEOTIDE SEQUENCE</scope>
    <source>
        <tissue evidence="1">Leaf</tissue>
    </source>
</reference>
<dbReference type="EMBL" id="GGEC01038920">
    <property type="protein sequence ID" value="MBX19404.1"/>
    <property type="molecule type" value="Transcribed_RNA"/>
</dbReference>
<accession>A0A2P2LN56</accession>
<sequence>MYCFNNFCKLKSKTLVDLPFLFLFCLFVCLVFHASTRLLACELRNIVSVFVLSIGI</sequence>
<protein>
    <submittedName>
        <fullName evidence="1">Uncharacterized protein</fullName>
    </submittedName>
</protein>
<dbReference type="AlphaFoldDB" id="A0A2P2LN56"/>
<organism evidence="1">
    <name type="scientific">Rhizophora mucronata</name>
    <name type="common">Asiatic mangrove</name>
    <dbReference type="NCBI Taxonomy" id="61149"/>
    <lineage>
        <taxon>Eukaryota</taxon>
        <taxon>Viridiplantae</taxon>
        <taxon>Streptophyta</taxon>
        <taxon>Embryophyta</taxon>
        <taxon>Tracheophyta</taxon>
        <taxon>Spermatophyta</taxon>
        <taxon>Magnoliopsida</taxon>
        <taxon>eudicotyledons</taxon>
        <taxon>Gunneridae</taxon>
        <taxon>Pentapetalae</taxon>
        <taxon>rosids</taxon>
        <taxon>fabids</taxon>
        <taxon>Malpighiales</taxon>
        <taxon>Rhizophoraceae</taxon>
        <taxon>Rhizophora</taxon>
    </lineage>
</organism>
<evidence type="ECO:0000313" key="1">
    <source>
        <dbReference type="EMBL" id="MBX19404.1"/>
    </source>
</evidence>
<proteinExistence type="predicted"/>